<keyword evidence="4" id="KW-1133">Transmembrane helix</keyword>
<keyword evidence="6" id="KW-1185">Reference proteome</keyword>
<dbReference type="SMART" id="SM00261">
    <property type="entry name" value="FU"/>
    <property type="match status" value="4"/>
</dbReference>
<name>A0A8S1TPI4_PAROT</name>
<keyword evidence="4" id="KW-0472">Membrane</keyword>
<feature type="transmembrane region" description="Helical" evidence="4">
    <location>
        <begin position="1267"/>
        <end position="1288"/>
    </location>
</feature>
<dbReference type="PANTHER" id="PTHR39767:SF2">
    <property type="entry name" value="CHROMOSOME UNDETERMINED SCAFFOLD_1, WHOLE GENOME SHOTGUN SEQUENCE"/>
    <property type="match status" value="1"/>
</dbReference>
<feature type="transmembrane region" description="Helical" evidence="4">
    <location>
        <begin position="1208"/>
        <end position="1228"/>
    </location>
</feature>
<evidence type="ECO:0000256" key="4">
    <source>
        <dbReference type="SAM" id="Phobius"/>
    </source>
</evidence>
<accession>A0A8S1TPI4</accession>
<dbReference type="Pfam" id="PF13948">
    <property type="entry name" value="DUF4215"/>
    <property type="match status" value="6"/>
</dbReference>
<protein>
    <submittedName>
        <fullName evidence="5">Uncharacterized protein</fullName>
    </submittedName>
</protein>
<dbReference type="OrthoDB" id="28293at2759"/>
<dbReference type="EMBL" id="CAJJDP010000031">
    <property type="protein sequence ID" value="CAD8155991.1"/>
    <property type="molecule type" value="Genomic_DNA"/>
</dbReference>
<keyword evidence="2" id="KW-0677">Repeat</keyword>
<keyword evidence="1" id="KW-0732">Signal</keyword>
<organism evidence="5 6">
    <name type="scientific">Paramecium octaurelia</name>
    <dbReference type="NCBI Taxonomy" id="43137"/>
    <lineage>
        <taxon>Eukaryota</taxon>
        <taxon>Sar</taxon>
        <taxon>Alveolata</taxon>
        <taxon>Ciliophora</taxon>
        <taxon>Intramacronucleata</taxon>
        <taxon>Oligohymenophorea</taxon>
        <taxon>Peniculida</taxon>
        <taxon>Parameciidae</taxon>
        <taxon>Paramecium</taxon>
    </lineage>
</organism>
<feature type="transmembrane region" description="Helical" evidence="4">
    <location>
        <begin position="1107"/>
        <end position="1129"/>
    </location>
</feature>
<feature type="transmembrane region" description="Helical" evidence="4">
    <location>
        <begin position="1295"/>
        <end position="1315"/>
    </location>
</feature>
<feature type="transmembrane region" description="Helical" evidence="4">
    <location>
        <begin position="1240"/>
        <end position="1261"/>
    </location>
</feature>
<evidence type="ECO:0000313" key="6">
    <source>
        <dbReference type="Proteomes" id="UP000683925"/>
    </source>
</evidence>
<evidence type="ECO:0000256" key="2">
    <source>
        <dbReference type="ARBA" id="ARBA00022737"/>
    </source>
</evidence>
<dbReference type="InterPro" id="IPR006212">
    <property type="entry name" value="Furin_repeat"/>
</dbReference>
<dbReference type="InterPro" id="IPR011936">
    <property type="entry name" value="Myxo_disulph_rpt"/>
</dbReference>
<keyword evidence="4" id="KW-0812">Transmembrane</keyword>
<gene>
    <name evidence="5" type="ORF">POCTA_138.1.T0310235</name>
</gene>
<dbReference type="Proteomes" id="UP000683925">
    <property type="component" value="Unassembled WGS sequence"/>
</dbReference>
<dbReference type="PANTHER" id="PTHR39767">
    <property type="entry name" value="CALCIUM/CALMODULIN-BINDING MEMBRANE PROTEIN PCM4-RELATED"/>
    <property type="match status" value="1"/>
</dbReference>
<feature type="transmembrane region" description="Helical" evidence="4">
    <location>
        <begin position="1175"/>
        <end position="1196"/>
    </location>
</feature>
<reference evidence="5" key="1">
    <citation type="submission" date="2021-01" db="EMBL/GenBank/DDBJ databases">
        <authorList>
            <consortium name="Genoscope - CEA"/>
            <person name="William W."/>
        </authorList>
    </citation>
    <scope>NUCLEOTIDE SEQUENCE</scope>
</reference>
<sequence length="1382" mass="158875">MILFMLMTFNKKRIRQGSLYFSIFIDLILQSQICHFTMAQTEISRSFFSPISSDDNWKTYFAESSPYITDCGSSYIFGGLSIFTYQTTITKTFILPPHSKLKIEFKFWRLTSWFGSFYIFYIDGFKAHDDNPNTSTGTQICGVGTQGQVYQISQEFDHDGNSAIATLISQQMGSYWGISDFILYVQKCPKGCEFCDTIGNCLQWNRMLAFFKNILVTGGEGWARDYFPYDGTGECGSFWFYGPFLMTEKISIDLNLSDPHTKFKIQFKFLCAYVTGSITIRVIGNGGLLTNYAYPLNIITTTNIICGSYLKLDKVYIGEFMSSDPILTFTLDISAFNTVSSSTPFYGIRDFEVFTDAEKKQVQNDSDSGIICSDNNIYAFDGCFSYIYDCNEGCNNCVKGLCIQCLSPWVLNKISGQCVSKCGDQIVVSSEQCDDGNYQPYDGCYECQFSCPLNCKVCQYGKCLICDQSYQLIDNNCQFNCIEDENLSQYQDYNNEGHYCQISKFLINPYLQHAMLNTDIQVQYDSDSCKIDNYGIFAYIYDMCPFEIPQNCKIYFLNQCQICQDEYDLSNNNYCIPKCGNGIIQEYEQCDDANLEQFDGCYYCNSNCQLECVECYYSQCFQCIEGWNLINFKCFSECGDGKIALLSEQCDDQNNNSNDGCFECKFECSQNCLFCNLNFDCLQCQKYYEVQNNSCVPNCGDGLIFEGFEQCDDGNDIEFDGCYKCQFSCQQNCQICDQYQCLDPRVNQCEYGQQLIDDQCLSICGDLIIAPDEQCDDANEIPFDGCYQCQYSCSLNCMDCMDGQCLKCDNGYEIMDNLCLDICGNGIKTEKEECDDKNLITQDGCSDECKVEINWTCSQINLETSICLLMKPPHFNLLFINQTYDSFFVEMQITSQVKLQDSQSNLTQSLQLSLIDIDISHYIIYEYVLVEPNVISVQDINYLFQIKFLKQETMDIYFQVSFDTELVDQYGFSVENQQCKLHLRNPIVLSDIERTVSHKMSSLNMYMLIGLGVSSFIILLSGNPVECFEVLDTLQYQSNLKYINSNYPENVMIYFESSQVVTIIPVLEKLQFLDLFNIVIGQEQIQAYEKFLFYDVNAELISNLSGLIAQLVIVVLLLIASKIYFWIFIKKCYNKFRIFIYNNNKFYFSKQLVLIIHMLNQLSIQINQLISINGIVYIIQANSWDLIFKTLLYLYSQKEKNLRNQFQNIFACTFIICILVLLSSIFSLKRSNIKLKKRNMHLHEGLMVAKKFFFLLVLIGFQKSSLTQSVLLSLINTIYITIIILCQVVSKKIDLILILMFELPVILFTLLNIAYEQTYANFLGFKSQILIGFGQIGLLSFGILAPLIKYVYQIKIKFKRLIQKWIQQKVNKQQPASASLFL</sequence>
<dbReference type="NCBIfam" id="TIGR02232">
    <property type="entry name" value="myxo_disulf_rpt"/>
    <property type="match status" value="5"/>
</dbReference>
<feature type="transmembrane region" description="Helical" evidence="4">
    <location>
        <begin position="1327"/>
        <end position="1352"/>
    </location>
</feature>
<evidence type="ECO:0000256" key="3">
    <source>
        <dbReference type="ARBA" id="ARBA00023157"/>
    </source>
</evidence>
<comment type="caution">
    <text evidence="5">The sequence shown here is derived from an EMBL/GenBank/DDBJ whole genome shotgun (WGS) entry which is preliminary data.</text>
</comment>
<evidence type="ECO:0000313" key="5">
    <source>
        <dbReference type="EMBL" id="CAD8155991.1"/>
    </source>
</evidence>
<proteinExistence type="predicted"/>
<keyword evidence="3" id="KW-1015">Disulfide bond</keyword>
<evidence type="ECO:0000256" key="1">
    <source>
        <dbReference type="ARBA" id="ARBA00022729"/>
    </source>
</evidence>
<dbReference type="OMA" id="CNNCVKG"/>